<feature type="region of interest" description="Disordered" evidence="1">
    <location>
        <begin position="426"/>
        <end position="477"/>
    </location>
</feature>
<feature type="compositionally biased region" description="Acidic residues" evidence="1">
    <location>
        <begin position="121"/>
        <end position="149"/>
    </location>
</feature>
<protein>
    <submittedName>
        <fullName evidence="2">Uncharacterized protein</fullName>
    </submittedName>
</protein>
<comment type="caution">
    <text evidence="2">The sequence shown here is derived from an EMBL/GenBank/DDBJ whole genome shotgun (WGS) entry which is preliminary data.</text>
</comment>
<feature type="region of interest" description="Disordered" evidence="1">
    <location>
        <begin position="118"/>
        <end position="161"/>
    </location>
</feature>
<dbReference type="Proteomes" id="UP000683000">
    <property type="component" value="Unassembled WGS sequence"/>
</dbReference>
<feature type="compositionally biased region" description="Basic and acidic residues" evidence="1">
    <location>
        <begin position="443"/>
        <end position="460"/>
    </location>
</feature>
<sequence>MTIIIRNIQELGPTLIRLLEYLAKKTAWSFSLVMGGPDPISPEEGNQITSIHVGTNELGQDFSDAYDKYDSVFVEAFGQFLKSVYGTSGMRRFRGTSRPQSPVPSVSTGDATIVSQVFADGDNDEQEGDENDKDGEGEEEKDDEDDDEANTAPDSSDICIAPTQSDTVASPASIATSPNLPIAPTQPDTVALPASIATSLNTVASPTSIAMSMNVPPAGIQSTYGSGIVVPPPSIATSINPVMLAGIGTSGIAIPSTGSAINAPPLTYPTSALQPYAGDFATDQDPYRTYLPSCGLTLSLSSDNFWTGDGSTLSNSFMDLLLGDSIIPPLDTIASGNCWSDPQSLYSPDLSVYSLLLASPTPAGSGYSLTGSGVPFMPQFDFGNQHQVVQGADFTLQELNVGASSQQLVSSVAELATFDASLVPASKDSVETSGRAKRKHVPSCKEERDNAIGDIGKENRPPPLPPPSKGAPTRGKK</sequence>
<gene>
    <name evidence="2" type="ORF">JVT61DRAFT_7498</name>
</gene>
<evidence type="ECO:0000313" key="3">
    <source>
        <dbReference type="Proteomes" id="UP000683000"/>
    </source>
</evidence>
<dbReference type="EMBL" id="JAGFBS010000026">
    <property type="protein sequence ID" value="KAG6372725.1"/>
    <property type="molecule type" value="Genomic_DNA"/>
</dbReference>
<evidence type="ECO:0000256" key="1">
    <source>
        <dbReference type="SAM" id="MobiDB-lite"/>
    </source>
</evidence>
<accession>A0A8I3A7T2</accession>
<keyword evidence="3" id="KW-1185">Reference proteome</keyword>
<proteinExistence type="predicted"/>
<reference evidence="2" key="1">
    <citation type="submission" date="2021-03" db="EMBL/GenBank/DDBJ databases">
        <title>Evolutionary innovations through gain and loss of genes in the ectomycorrhizal Boletales.</title>
        <authorList>
            <person name="Wu G."/>
            <person name="Miyauchi S."/>
            <person name="Morin E."/>
            <person name="Yang Z.-L."/>
            <person name="Xu J."/>
            <person name="Martin F.M."/>
        </authorList>
    </citation>
    <scope>NUCLEOTIDE SEQUENCE</scope>
    <source>
        <strain evidence="2">BR01</strain>
    </source>
</reference>
<organism evidence="2 3">
    <name type="scientific">Boletus reticuloceps</name>
    <dbReference type="NCBI Taxonomy" id="495285"/>
    <lineage>
        <taxon>Eukaryota</taxon>
        <taxon>Fungi</taxon>
        <taxon>Dikarya</taxon>
        <taxon>Basidiomycota</taxon>
        <taxon>Agaricomycotina</taxon>
        <taxon>Agaricomycetes</taxon>
        <taxon>Agaricomycetidae</taxon>
        <taxon>Boletales</taxon>
        <taxon>Boletineae</taxon>
        <taxon>Boletaceae</taxon>
        <taxon>Boletoideae</taxon>
        <taxon>Boletus</taxon>
    </lineage>
</organism>
<dbReference type="OrthoDB" id="10542120at2759"/>
<name>A0A8I3A7T2_9AGAM</name>
<dbReference type="AlphaFoldDB" id="A0A8I3A7T2"/>
<evidence type="ECO:0000313" key="2">
    <source>
        <dbReference type="EMBL" id="KAG6372725.1"/>
    </source>
</evidence>